<gene>
    <name evidence="2" type="ORF">QQF64_028422</name>
</gene>
<reference evidence="2 3" key="1">
    <citation type="submission" date="2023-09" db="EMBL/GenBank/DDBJ databases">
        <authorList>
            <person name="Wang M."/>
        </authorList>
    </citation>
    <scope>NUCLEOTIDE SEQUENCE [LARGE SCALE GENOMIC DNA]</scope>
    <source>
        <strain evidence="2">GT-2023</strain>
        <tissue evidence="2">Liver</tissue>
    </source>
</reference>
<proteinExistence type="predicted"/>
<protein>
    <submittedName>
        <fullName evidence="2">Uncharacterized protein</fullName>
    </submittedName>
</protein>
<sequence length="93" mass="9973">MSGSVKKLDDQIIQAMKDSLWRSAFMYCTTDVQRSRPQEPPLVLPEQCCYASTSCSGFSPVDVGTNGSPDPLSPPPPTLAPSAAALSLHLNHQ</sequence>
<organism evidence="2 3">
    <name type="scientific">Cirrhinus molitorella</name>
    <name type="common">mud carp</name>
    <dbReference type="NCBI Taxonomy" id="172907"/>
    <lineage>
        <taxon>Eukaryota</taxon>
        <taxon>Metazoa</taxon>
        <taxon>Chordata</taxon>
        <taxon>Craniata</taxon>
        <taxon>Vertebrata</taxon>
        <taxon>Euteleostomi</taxon>
        <taxon>Actinopterygii</taxon>
        <taxon>Neopterygii</taxon>
        <taxon>Teleostei</taxon>
        <taxon>Ostariophysi</taxon>
        <taxon>Cypriniformes</taxon>
        <taxon>Cyprinidae</taxon>
        <taxon>Labeoninae</taxon>
        <taxon>Labeonini</taxon>
        <taxon>Cirrhinus</taxon>
    </lineage>
</organism>
<evidence type="ECO:0000313" key="2">
    <source>
        <dbReference type="EMBL" id="KAL1272560.1"/>
    </source>
</evidence>
<evidence type="ECO:0000256" key="1">
    <source>
        <dbReference type="SAM" id="MobiDB-lite"/>
    </source>
</evidence>
<keyword evidence="3" id="KW-1185">Reference proteome</keyword>
<accession>A0ABR3N727</accession>
<dbReference type="EMBL" id="JAYMGO010000006">
    <property type="protein sequence ID" value="KAL1272560.1"/>
    <property type="molecule type" value="Genomic_DNA"/>
</dbReference>
<dbReference type="Proteomes" id="UP001558613">
    <property type="component" value="Unassembled WGS sequence"/>
</dbReference>
<comment type="caution">
    <text evidence="2">The sequence shown here is derived from an EMBL/GenBank/DDBJ whole genome shotgun (WGS) entry which is preliminary data.</text>
</comment>
<feature type="region of interest" description="Disordered" evidence="1">
    <location>
        <begin position="60"/>
        <end position="82"/>
    </location>
</feature>
<name>A0ABR3N727_9TELE</name>
<evidence type="ECO:0000313" key="3">
    <source>
        <dbReference type="Proteomes" id="UP001558613"/>
    </source>
</evidence>